<dbReference type="RefSeq" id="WP_147221590.1">
    <property type="nucleotide sequence ID" value="NZ_CAJGYY010000001.1"/>
</dbReference>
<organism evidence="2 3">
    <name type="scientific">Psychrobacter frigidicola</name>
    <dbReference type="NCBI Taxonomy" id="45611"/>
    <lineage>
        <taxon>Bacteria</taxon>
        <taxon>Pseudomonadati</taxon>
        <taxon>Pseudomonadota</taxon>
        <taxon>Gammaproteobacteria</taxon>
        <taxon>Moraxellales</taxon>
        <taxon>Moraxellaceae</taxon>
        <taxon>Psychrobacter</taxon>
    </lineage>
</organism>
<keyword evidence="1" id="KW-0732">Signal</keyword>
<reference evidence="2 3" key="1">
    <citation type="submission" date="2019-08" db="EMBL/GenBank/DDBJ databases">
        <title>Genome sequence of Psychrobacter frigidicola ACAM304 (type strain).</title>
        <authorList>
            <person name="Bowman J.P."/>
        </authorList>
    </citation>
    <scope>NUCLEOTIDE SEQUENCE [LARGE SCALE GENOMIC DNA]</scope>
    <source>
        <strain evidence="2 3">ACAM 304</strain>
    </source>
</reference>
<proteinExistence type="predicted"/>
<feature type="chain" id="PRO_5022735286" description="Lipoprotein" evidence="1">
    <location>
        <begin position="25"/>
        <end position="187"/>
    </location>
</feature>
<accession>A0A5C7A327</accession>
<evidence type="ECO:0000313" key="3">
    <source>
        <dbReference type="Proteomes" id="UP000321903"/>
    </source>
</evidence>
<sequence length="187" mass="20257">MSTFCRYKLWQQRVFLSSATIASAFLLLTGCQTVTPSSSTSAADTTLPTSVIQPLTVLTPAVKTVVGDYATDGYAPSDYNQRAQGYDWVGVMVRPFGDAEIDIKVRARSDIKKPSCRFDGKATLMGQDSAHGVIFQTIANGSVMFLQFKEGVLTIDSQDKYALNYFCSGGATLAGNYQKITGNLNFS</sequence>
<dbReference type="OrthoDB" id="946181at2"/>
<evidence type="ECO:0000313" key="2">
    <source>
        <dbReference type="EMBL" id="TXD97771.1"/>
    </source>
</evidence>
<dbReference type="PROSITE" id="PS51257">
    <property type="entry name" value="PROKAR_LIPOPROTEIN"/>
    <property type="match status" value="1"/>
</dbReference>
<dbReference type="Proteomes" id="UP000321903">
    <property type="component" value="Unassembled WGS sequence"/>
</dbReference>
<keyword evidence="3" id="KW-1185">Reference proteome</keyword>
<gene>
    <name evidence="2" type="ORF">ES754_02000</name>
</gene>
<dbReference type="AlphaFoldDB" id="A0A5C7A327"/>
<feature type="signal peptide" evidence="1">
    <location>
        <begin position="1"/>
        <end position="24"/>
    </location>
</feature>
<evidence type="ECO:0000256" key="1">
    <source>
        <dbReference type="SAM" id="SignalP"/>
    </source>
</evidence>
<protein>
    <recommendedName>
        <fullName evidence="4">Lipoprotein</fullName>
    </recommendedName>
</protein>
<name>A0A5C7A327_9GAMM</name>
<evidence type="ECO:0008006" key="4">
    <source>
        <dbReference type="Google" id="ProtNLM"/>
    </source>
</evidence>
<dbReference type="EMBL" id="VORZ01000001">
    <property type="protein sequence ID" value="TXD97771.1"/>
    <property type="molecule type" value="Genomic_DNA"/>
</dbReference>
<comment type="caution">
    <text evidence="2">The sequence shown here is derived from an EMBL/GenBank/DDBJ whole genome shotgun (WGS) entry which is preliminary data.</text>
</comment>